<keyword evidence="4" id="KW-1015">Disulfide bond</keyword>
<keyword evidence="3" id="KW-0735">Signal-anchor</keyword>
<dbReference type="GO" id="GO:0016853">
    <property type="term" value="F:isomerase activity"/>
    <property type="evidence" value="ECO:0007669"/>
    <property type="project" value="UniProtKB-KW"/>
</dbReference>
<keyword evidence="3" id="KW-0812">Transmembrane</keyword>
<reference evidence="7" key="1">
    <citation type="journal article" name="DNA Res.">
        <title>The physiological potential of anammox bacteria as revealed by their core genome structure.</title>
        <authorList>
            <person name="Okubo T."/>
            <person name="Toyoda A."/>
            <person name="Fukuhara K."/>
            <person name="Uchiyama I."/>
            <person name="Harigaya Y."/>
            <person name="Kuroiwa M."/>
            <person name="Suzuki T."/>
            <person name="Murakami Y."/>
            <person name="Suwa Y."/>
            <person name="Takami H."/>
        </authorList>
    </citation>
    <scope>NUCLEOTIDE SEQUENCE</scope>
    <source>
        <strain evidence="7">317325-2</strain>
    </source>
</reference>
<evidence type="ECO:0000259" key="6">
    <source>
        <dbReference type="PROSITE" id="PS51352"/>
    </source>
</evidence>
<gene>
    <name evidence="7" type="ORF">NPRO_17860</name>
</gene>
<dbReference type="InterPro" id="IPR036249">
    <property type="entry name" value="Thioredoxin-like_sf"/>
</dbReference>
<dbReference type="Proteomes" id="UP000662873">
    <property type="component" value="Chromosome"/>
</dbReference>
<dbReference type="InterPro" id="IPR000866">
    <property type="entry name" value="AhpC/TSA"/>
</dbReference>
<dbReference type="GO" id="GO:0017004">
    <property type="term" value="P:cytochrome complex assembly"/>
    <property type="evidence" value="ECO:0007669"/>
    <property type="project" value="UniProtKB-KW"/>
</dbReference>
<sequence>MKFTAIIAATGVLAIGMATGTQDTKSFVGKPMPKFALTTVQGASLTNENLKGKPVLFDFWATWCGPCKAAAPHVQAIYEKYKARGLVVIGANVFEGRGGQPTGPKPALDYATEHKYTYAFTFDSDALAKALAVNGIPTFVLMDPKGTIDSVWVGFGKNTGEQIEARVQTMLPK</sequence>
<evidence type="ECO:0000313" key="7">
    <source>
        <dbReference type="EMBL" id="BBO24191.1"/>
    </source>
</evidence>
<evidence type="ECO:0000256" key="4">
    <source>
        <dbReference type="ARBA" id="ARBA00023157"/>
    </source>
</evidence>
<dbReference type="Gene3D" id="3.40.30.10">
    <property type="entry name" value="Glutaredoxin"/>
    <property type="match status" value="1"/>
</dbReference>
<keyword evidence="2" id="KW-0201">Cytochrome c-type biogenesis</keyword>
<keyword evidence="7" id="KW-0413">Isomerase</keyword>
<dbReference type="AlphaFoldDB" id="A0A809SAB4"/>
<dbReference type="PRINTS" id="PR00421">
    <property type="entry name" value="THIOREDOXIN"/>
</dbReference>
<dbReference type="KEGG" id="npy:NPRO_17860"/>
<dbReference type="EMBL" id="AP021858">
    <property type="protein sequence ID" value="BBO24191.1"/>
    <property type="molecule type" value="Genomic_DNA"/>
</dbReference>
<proteinExistence type="predicted"/>
<dbReference type="GO" id="GO:0016209">
    <property type="term" value="F:antioxidant activity"/>
    <property type="evidence" value="ECO:0007669"/>
    <property type="project" value="InterPro"/>
</dbReference>
<organism evidence="7 8">
    <name type="scientific">Candidatus Nitrosymbiomonas proteolyticus</name>
    <dbReference type="NCBI Taxonomy" id="2608984"/>
    <lineage>
        <taxon>Bacteria</taxon>
        <taxon>Bacillati</taxon>
        <taxon>Armatimonadota</taxon>
        <taxon>Armatimonadota incertae sedis</taxon>
        <taxon>Candidatus Nitrosymbiomonas</taxon>
    </lineage>
</organism>
<accession>A0A809SAB4</accession>
<dbReference type="Pfam" id="PF00578">
    <property type="entry name" value="AhpC-TSA"/>
    <property type="match status" value="1"/>
</dbReference>
<dbReference type="GO" id="GO:0016491">
    <property type="term" value="F:oxidoreductase activity"/>
    <property type="evidence" value="ECO:0007669"/>
    <property type="project" value="InterPro"/>
</dbReference>
<comment type="subcellular location">
    <subcellularLocation>
        <location evidence="1">Cell envelope</location>
    </subcellularLocation>
</comment>
<name>A0A809SAB4_9BACT</name>
<evidence type="ECO:0000256" key="1">
    <source>
        <dbReference type="ARBA" id="ARBA00004196"/>
    </source>
</evidence>
<dbReference type="GO" id="GO:0030313">
    <property type="term" value="C:cell envelope"/>
    <property type="evidence" value="ECO:0007669"/>
    <property type="project" value="UniProtKB-SubCell"/>
</dbReference>
<protein>
    <submittedName>
        <fullName evidence="7">Thiol-disulfide isomerase and thioredoxin</fullName>
    </submittedName>
</protein>
<dbReference type="InterPro" id="IPR013766">
    <property type="entry name" value="Thioredoxin_domain"/>
</dbReference>
<evidence type="ECO:0000256" key="3">
    <source>
        <dbReference type="ARBA" id="ARBA00022968"/>
    </source>
</evidence>
<evidence type="ECO:0000256" key="2">
    <source>
        <dbReference type="ARBA" id="ARBA00022748"/>
    </source>
</evidence>
<dbReference type="InterPro" id="IPR050553">
    <property type="entry name" value="Thioredoxin_ResA/DsbE_sf"/>
</dbReference>
<keyword evidence="5" id="KW-0676">Redox-active center</keyword>
<dbReference type="PROSITE" id="PS51352">
    <property type="entry name" value="THIOREDOXIN_2"/>
    <property type="match status" value="1"/>
</dbReference>
<dbReference type="PANTHER" id="PTHR42852:SF6">
    <property type="entry name" value="THIOL:DISULFIDE INTERCHANGE PROTEIN DSBE"/>
    <property type="match status" value="1"/>
</dbReference>
<dbReference type="CDD" id="cd02966">
    <property type="entry name" value="TlpA_like_family"/>
    <property type="match status" value="1"/>
</dbReference>
<evidence type="ECO:0000256" key="5">
    <source>
        <dbReference type="ARBA" id="ARBA00023284"/>
    </source>
</evidence>
<evidence type="ECO:0000313" key="8">
    <source>
        <dbReference type="Proteomes" id="UP000662873"/>
    </source>
</evidence>
<dbReference type="SUPFAM" id="SSF52833">
    <property type="entry name" value="Thioredoxin-like"/>
    <property type="match status" value="1"/>
</dbReference>
<dbReference type="PANTHER" id="PTHR42852">
    <property type="entry name" value="THIOL:DISULFIDE INTERCHANGE PROTEIN DSBE"/>
    <property type="match status" value="1"/>
</dbReference>
<feature type="domain" description="Thioredoxin" evidence="6">
    <location>
        <begin position="26"/>
        <end position="172"/>
    </location>
</feature>